<dbReference type="GO" id="GO:0005737">
    <property type="term" value="C:cytoplasm"/>
    <property type="evidence" value="ECO:0007669"/>
    <property type="project" value="GOC"/>
</dbReference>
<dbReference type="Pfam" id="PF04628">
    <property type="entry name" value="Sedlin_N"/>
    <property type="match status" value="1"/>
</dbReference>
<keyword evidence="2" id="KW-1185">Reference proteome</keyword>
<dbReference type="HOGENOM" id="CLU_097630_1_0_1"/>
<name>Q6CJQ8_KLULA</name>
<proteinExistence type="predicted"/>
<dbReference type="KEGG" id="kla:KLLA0_F16731g"/>
<dbReference type="EMBL" id="CR382126">
    <property type="protein sequence ID" value="CAG98539.1"/>
    <property type="molecule type" value="Genomic_DNA"/>
</dbReference>
<dbReference type="SUPFAM" id="SSF64356">
    <property type="entry name" value="SNARE-like"/>
    <property type="match status" value="1"/>
</dbReference>
<dbReference type="InterPro" id="IPR011012">
    <property type="entry name" value="Longin-like_dom_sf"/>
</dbReference>
<dbReference type="Gene3D" id="3.30.450.70">
    <property type="match status" value="1"/>
</dbReference>
<dbReference type="eggNOG" id="ENOG502S4FS">
    <property type="taxonomic scope" value="Eukaryota"/>
</dbReference>
<dbReference type="Proteomes" id="UP000000598">
    <property type="component" value="Chromosome F"/>
</dbReference>
<dbReference type="InParanoid" id="Q6CJQ8"/>
<dbReference type="STRING" id="284590.Q6CJQ8"/>
<dbReference type="InterPro" id="IPR006722">
    <property type="entry name" value="Sedlin"/>
</dbReference>
<dbReference type="PaxDb" id="284590-Q6CJQ8"/>
<accession>Q6CJQ8</accession>
<evidence type="ECO:0000313" key="1">
    <source>
        <dbReference type="EMBL" id="CAG98539.1"/>
    </source>
</evidence>
<dbReference type="AlphaFoldDB" id="Q6CJQ8"/>
<reference evidence="1 2" key="1">
    <citation type="journal article" date="2004" name="Nature">
        <title>Genome evolution in yeasts.</title>
        <authorList>
            <consortium name="Genolevures"/>
            <person name="Dujon B."/>
            <person name="Sherman D."/>
            <person name="Fischer G."/>
            <person name="Durrens P."/>
            <person name="Casaregola S."/>
            <person name="Lafontaine I."/>
            <person name="de Montigny J."/>
            <person name="Marck C."/>
            <person name="Neuveglise C."/>
            <person name="Talla E."/>
            <person name="Goffard N."/>
            <person name="Frangeul L."/>
            <person name="Aigle M."/>
            <person name="Anthouard V."/>
            <person name="Babour A."/>
            <person name="Barbe V."/>
            <person name="Barnay S."/>
            <person name="Blanchin S."/>
            <person name="Beckerich J.M."/>
            <person name="Beyne E."/>
            <person name="Bleykasten C."/>
            <person name="Boisrame A."/>
            <person name="Boyer J."/>
            <person name="Cattolico L."/>
            <person name="Confanioleri F."/>
            <person name="de Daruvar A."/>
            <person name="Despons L."/>
            <person name="Fabre E."/>
            <person name="Fairhead C."/>
            <person name="Ferry-Dumazet H."/>
            <person name="Groppi A."/>
            <person name="Hantraye F."/>
            <person name="Hennequin C."/>
            <person name="Jauniaux N."/>
            <person name="Joyet P."/>
            <person name="Kachouri R."/>
            <person name="Kerrest A."/>
            <person name="Koszul R."/>
            <person name="Lemaire M."/>
            <person name="Lesur I."/>
            <person name="Ma L."/>
            <person name="Muller H."/>
            <person name="Nicaud J.M."/>
            <person name="Nikolski M."/>
            <person name="Oztas S."/>
            <person name="Ozier-Kalogeropoulos O."/>
            <person name="Pellenz S."/>
            <person name="Potier S."/>
            <person name="Richard G.F."/>
            <person name="Straub M.L."/>
            <person name="Suleau A."/>
            <person name="Swennene D."/>
            <person name="Tekaia F."/>
            <person name="Wesolowski-Louvel M."/>
            <person name="Westhof E."/>
            <person name="Wirth B."/>
            <person name="Zeniou-Meyer M."/>
            <person name="Zivanovic I."/>
            <person name="Bolotin-Fukuhara M."/>
            <person name="Thierry A."/>
            <person name="Bouchier C."/>
            <person name="Caudron B."/>
            <person name="Scarpelli C."/>
            <person name="Gaillardin C."/>
            <person name="Weissenbach J."/>
            <person name="Wincker P."/>
            <person name="Souciet J.L."/>
        </authorList>
    </citation>
    <scope>NUCLEOTIDE SEQUENCE [LARGE SCALE GENOMIC DNA]</scope>
    <source>
        <strain evidence="2">ATCC 8585 / CBS 2359 / DSM 70799 / NBRC 1267 / NRRL Y-1140 / WM37</strain>
    </source>
</reference>
<dbReference type="GO" id="GO:0006888">
    <property type="term" value="P:endoplasmic reticulum to Golgi vesicle-mediated transport"/>
    <property type="evidence" value="ECO:0007669"/>
    <property type="project" value="InterPro"/>
</dbReference>
<evidence type="ECO:0000313" key="2">
    <source>
        <dbReference type="Proteomes" id="UP000000598"/>
    </source>
</evidence>
<sequence>MTTSTADKMLKTLFVSLLDKNDRPLLVHAMDTESSQLEIKYNVLSNLALDYFGETTKGNMDAPPFYLFEMHEIVVYGEYLGQKGLKIVIGFNMREDDAIVPFFQKVKLYYLKSVINPFNDDWINQIRHKLDTLQLD</sequence>
<protein>
    <submittedName>
        <fullName evidence="1">KLLA0F16731p</fullName>
    </submittedName>
</protein>
<gene>
    <name evidence="1" type="ORF">KLLA0_F16731g</name>
</gene>
<dbReference type="FunCoup" id="Q6CJQ8">
    <property type="interactions" value="35"/>
</dbReference>
<organism evidence="1 2">
    <name type="scientific">Kluyveromyces lactis (strain ATCC 8585 / CBS 2359 / DSM 70799 / NBRC 1267 / NRRL Y-1140 / WM37)</name>
    <name type="common">Yeast</name>
    <name type="synonym">Candida sphaerica</name>
    <dbReference type="NCBI Taxonomy" id="284590"/>
    <lineage>
        <taxon>Eukaryota</taxon>
        <taxon>Fungi</taxon>
        <taxon>Dikarya</taxon>
        <taxon>Ascomycota</taxon>
        <taxon>Saccharomycotina</taxon>
        <taxon>Saccharomycetes</taxon>
        <taxon>Saccharomycetales</taxon>
        <taxon>Saccharomycetaceae</taxon>
        <taxon>Kluyveromyces</taxon>
    </lineage>
</organism>